<comment type="subcellular location">
    <subcellularLocation>
        <location evidence="1">Cell envelope</location>
    </subcellularLocation>
</comment>
<dbReference type="InterPro" id="IPR013378">
    <property type="entry name" value="InlB-like_B-rpt"/>
</dbReference>
<evidence type="ECO:0000313" key="4">
    <source>
        <dbReference type="Proteomes" id="UP001232750"/>
    </source>
</evidence>
<accession>A0ABT7DQK9</accession>
<comment type="caution">
    <text evidence="3">The sequence shown here is derived from an EMBL/GenBank/DDBJ whole genome shotgun (WGS) entry which is preliminary data.</text>
</comment>
<keyword evidence="4" id="KW-1185">Reference proteome</keyword>
<dbReference type="NCBIfam" id="TIGR02543">
    <property type="entry name" value="List_Bact_rpt"/>
    <property type="match status" value="3"/>
</dbReference>
<dbReference type="InterPro" id="IPR042229">
    <property type="entry name" value="Listeria/Bacterioides_rpt_sf"/>
</dbReference>
<protein>
    <submittedName>
        <fullName evidence="3">InlB B-repeat-containing protein</fullName>
    </submittedName>
</protein>
<reference evidence="3 4" key="1">
    <citation type="submission" date="2023-05" db="EMBL/GenBank/DDBJ databases">
        <title>Gordonibacter KGMB12511T sp. nov., isolated from faeces of healthy Korean.</title>
        <authorList>
            <person name="Kim H.S."/>
            <person name="Kim J.-S."/>
            <person name="Suh M.K."/>
            <person name="Eom M.K."/>
            <person name="Do H.E."/>
            <person name="Lee J.-S."/>
        </authorList>
    </citation>
    <scope>NUCLEOTIDE SEQUENCE [LARGE SCALE GENOMIC DNA]</scope>
    <source>
        <strain evidence="3 4">KGMB12511</strain>
    </source>
</reference>
<evidence type="ECO:0000256" key="1">
    <source>
        <dbReference type="ARBA" id="ARBA00004196"/>
    </source>
</evidence>
<dbReference type="Pfam" id="PF09479">
    <property type="entry name" value="Flg_new"/>
    <property type="match status" value="5"/>
</dbReference>
<organism evidence="3 4">
    <name type="scientific">Gordonibacter faecis</name>
    <dbReference type="NCBI Taxonomy" id="3047475"/>
    <lineage>
        <taxon>Bacteria</taxon>
        <taxon>Bacillati</taxon>
        <taxon>Actinomycetota</taxon>
        <taxon>Coriobacteriia</taxon>
        <taxon>Eggerthellales</taxon>
        <taxon>Eggerthellaceae</taxon>
        <taxon>Gordonibacter</taxon>
    </lineage>
</organism>
<name>A0ABT7DQK9_9ACTN</name>
<evidence type="ECO:0000256" key="2">
    <source>
        <dbReference type="SAM" id="Phobius"/>
    </source>
</evidence>
<evidence type="ECO:0000313" key="3">
    <source>
        <dbReference type="EMBL" id="MDJ1650791.1"/>
    </source>
</evidence>
<keyword evidence="2" id="KW-0812">Transmembrane</keyword>
<keyword evidence="2" id="KW-0472">Membrane</keyword>
<keyword evidence="2" id="KW-1133">Transmembrane helix</keyword>
<gene>
    <name evidence="3" type="ORF">QNJ86_08250</name>
</gene>
<sequence length="582" mass="60029">MPTRKREPKIRVLVRVVMACMVAAVLVVPVGLVSAFADTSLGIRIVDSTKTPGAGDGSTVLGIRVTAPTYTITWKANGGNWSGSAADKTTSVVYGAATSAPANPVRTGYTFKGWSTTAGGSATTLPSATTAAATWYAVWAADSYSITYDLQGGTATGNNPTSYTVETANFTLSNPTRDGYTFAGWTGSNGTTPQTTVTVPKNSTGVRSYKANWTAISYSITYDLQGGTATGNNPTSYTVETASFTLSNPTRDGYTFAGWTGANGTTPQTTVTVPKNSTGVRSYKANWTANSYTVTLDRGAGTGGSTTANATYDSALPAIQTPSRAGYSFMGYYDAVDGGTQYYTSSGASAAKWNKTSNATLYARWQANKYVVSFDANGGSGGQTASVDATYDAAMPAISATPPERPGYTFAGWYDAKTGGNQYYTAAGGSAASWNKTEAATLYAQWTLQVVCSVPSAALVTVDAAGNVSGQNQTFSSSTVEDIKVTAVKSGSLDGASSVFADEATRTGVRVTLTPPVGAGTAVEVPLVTTGNGVVTDFTIGSQGTLVVAFGLKLPDGARLTYEPDVSRDIASLTYVVAAARP</sequence>
<feature type="transmembrane region" description="Helical" evidence="2">
    <location>
        <begin position="12"/>
        <end position="37"/>
    </location>
</feature>
<dbReference type="Gene3D" id="2.60.40.4270">
    <property type="entry name" value="Listeria-Bacteroides repeat domain"/>
    <property type="match status" value="5"/>
</dbReference>
<dbReference type="RefSeq" id="WP_283832132.1">
    <property type="nucleotide sequence ID" value="NZ_JASJEU010000014.1"/>
</dbReference>
<dbReference type="EMBL" id="JASJEU010000014">
    <property type="protein sequence ID" value="MDJ1650791.1"/>
    <property type="molecule type" value="Genomic_DNA"/>
</dbReference>
<dbReference type="Proteomes" id="UP001232750">
    <property type="component" value="Unassembled WGS sequence"/>
</dbReference>
<proteinExistence type="predicted"/>